<feature type="transmembrane region" description="Helical" evidence="1">
    <location>
        <begin position="231"/>
        <end position="253"/>
    </location>
</feature>
<feature type="transmembrane region" description="Helical" evidence="1">
    <location>
        <begin position="390"/>
        <end position="410"/>
    </location>
</feature>
<evidence type="ECO:0000259" key="2">
    <source>
        <dbReference type="Pfam" id="PF13194"/>
    </source>
</evidence>
<dbReference type="AlphaFoldDB" id="A0A6G6IZ78"/>
<dbReference type="InterPro" id="IPR025105">
    <property type="entry name" value="DUF4010"/>
</dbReference>
<dbReference type="RefSeq" id="WP_024767055.1">
    <property type="nucleotide sequence ID" value="NZ_CP049140.1"/>
</dbReference>
<evidence type="ECO:0000313" key="3">
    <source>
        <dbReference type="EMBL" id="QIE88369.1"/>
    </source>
</evidence>
<organism evidence="3 4">
    <name type="scientific">Pseudomonas nitroreducens</name>
    <dbReference type="NCBI Taxonomy" id="46680"/>
    <lineage>
        <taxon>Bacteria</taxon>
        <taxon>Pseudomonadati</taxon>
        <taxon>Pseudomonadota</taxon>
        <taxon>Gammaproteobacteria</taxon>
        <taxon>Pseudomonadales</taxon>
        <taxon>Pseudomonadaceae</taxon>
        <taxon>Pseudomonas</taxon>
    </lineage>
</organism>
<dbReference type="Pfam" id="PF13194">
    <property type="entry name" value="DUF4010"/>
    <property type="match status" value="1"/>
</dbReference>
<keyword evidence="1" id="KW-1133">Transmembrane helix</keyword>
<feature type="domain" description="DUF4010" evidence="2">
    <location>
        <begin position="177"/>
        <end position="386"/>
    </location>
</feature>
<dbReference type="PANTHER" id="PTHR39084">
    <property type="entry name" value="MEMBRANE PROTEIN-RELATED"/>
    <property type="match status" value="1"/>
</dbReference>
<gene>
    <name evidence="3" type="ORF">G5B91_19660</name>
</gene>
<evidence type="ECO:0000313" key="4">
    <source>
        <dbReference type="Proteomes" id="UP000501063"/>
    </source>
</evidence>
<feature type="transmembrane region" description="Helical" evidence="1">
    <location>
        <begin position="44"/>
        <end position="77"/>
    </location>
</feature>
<dbReference type="Proteomes" id="UP000501063">
    <property type="component" value="Chromosome"/>
</dbReference>
<feature type="transmembrane region" description="Helical" evidence="1">
    <location>
        <begin position="142"/>
        <end position="160"/>
    </location>
</feature>
<dbReference type="PANTHER" id="PTHR39084:SF1">
    <property type="entry name" value="DUF4010 DOMAIN-CONTAINING PROTEIN"/>
    <property type="match status" value="1"/>
</dbReference>
<feature type="transmembrane region" description="Helical" evidence="1">
    <location>
        <begin position="265"/>
        <end position="283"/>
    </location>
</feature>
<protein>
    <submittedName>
        <fullName evidence="3">DUF4010 domain-containing protein</fullName>
    </submittedName>
</protein>
<feature type="transmembrane region" description="Helical" evidence="1">
    <location>
        <begin position="196"/>
        <end position="219"/>
    </location>
</feature>
<reference evidence="3 4" key="1">
    <citation type="submission" date="2020-02" db="EMBL/GenBank/DDBJ databases">
        <title>Integrative conjugative elements (ICEs) and plasmids drive adaptation of Pseudomonas nitroreducens strain HBP1 to wastewater environment.</title>
        <authorList>
            <person name="Sentchilo V."/>
            <person name="Carraro N."/>
            <person name="Bertelli C."/>
            <person name="van der Meer J.R."/>
        </authorList>
    </citation>
    <scope>NUCLEOTIDE SEQUENCE [LARGE SCALE GENOMIC DNA]</scope>
    <source>
        <strain evidence="3 4">HBP1</strain>
    </source>
</reference>
<name>A0A6G6IZ78_PSENT</name>
<dbReference type="EMBL" id="CP049140">
    <property type="protein sequence ID" value="QIE88369.1"/>
    <property type="molecule type" value="Genomic_DNA"/>
</dbReference>
<keyword evidence="1" id="KW-0812">Transmembrane</keyword>
<feature type="transmembrane region" description="Helical" evidence="1">
    <location>
        <begin position="6"/>
        <end position="23"/>
    </location>
</feature>
<keyword evidence="1" id="KW-0472">Membrane</keyword>
<proteinExistence type="predicted"/>
<feature type="transmembrane region" description="Helical" evidence="1">
    <location>
        <begin position="89"/>
        <end position="121"/>
    </location>
</feature>
<feature type="transmembrane region" description="Helical" evidence="1">
    <location>
        <begin position="331"/>
        <end position="354"/>
    </location>
</feature>
<sequence length="411" mass="42435">MLDRLSFTHGAVALGIGMLVGLVRERRKGQGRSGATHGLRSFAAAALLGFTSMALLGPVLVGVMGIALCLLLCVSYHDQPWGTGITGEIAMLLVLLLGALSATQPELAAAVGVVMTILLTLRDELHRFVLQQLSETEVRDGLILLTVALVVLPLTPNRFIGPFEALNPRTICTLTLLLMGVEALGHIALRMTSARYGIALGAIASGFASGAATIAVIGRQAKAAGNSHREYAAAAVLSNLATIVQFALVLIAIDARFLTLVWPSMLLGGTSAAAFGLGLIAPWRASSTDQPARSNKRVFNLKGALVITVVLTGISLLSSALLHLAGDKGVIAIAFVSGLGDAHAAIASIASLVASGQMSITQLAPAALTALSGNTLSKCLLSWWSGGAAYGKYVTAGQLLVLASFWLGLFV</sequence>
<evidence type="ECO:0000256" key="1">
    <source>
        <dbReference type="SAM" id="Phobius"/>
    </source>
</evidence>
<accession>A0A6G6IZ78</accession>
<feature type="transmembrane region" description="Helical" evidence="1">
    <location>
        <begin position="304"/>
        <end position="325"/>
    </location>
</feature>
<dbReference type="KEGG" id="pnt:G5B91_19660"/>